<feature type="transmembrane region" description="Helical" evidence="4">
    <location>
        <begin position="226"/>
        <end position="243"/>
    </location>
</feature>
<feature type="repeat" description="ANK" evidence="3">
    <location>
        <begin position="133"/>
        <end position="165"/>
    </location>
</feature>
<dbReference type="PRINTS" id="PR01415">
    <property type="entry name" value="ANKYRIN"/>
</dbReference>
<dbReference type="GO" id="GO:0085020">
    <property type="term" value="P:protein K6-linked ubiquitination"/>
    <property type="evidence" value="ECO:0007669"/>
    <property type="project" value="TreeGrafter"/>
</dbReference>
<dbReference type="EMBL" id="CP157942">
    <property type="protein sequence ID" value="XBS66662.1"/>
    <property type="molecule type" value="Genomic_DNA"/>
</dbReference>
<evidence type="ECO:0000256" key="4">
    <source>
        <dbReference type="SAM" id="Phobius"/>
    </source>
</evidence>
<organism evidence="5">
    <name type="scientific">Wolbachia endosymbiont of Armadillidium arcangelii</name>
    <dbReference type="NCBI Taxonomy" id="3158571"/>
    <lineage>
        <taxon>Bacteria</taxon>
        <taxon>Pseudomonadati</taxon>
        <taxon>Pseudomonadota</taxon>
        <taxon>Alphaproteobacteria</taxon>
        <taxon>Rickettsiales</taxon>
        <taxon>Anaplasmataceae</taxon>
        <taxon>Wolbachieae</taxon>
        <taxon>Wolbachia</taxon>
    </lineage>
</organism>
<keyword evidence="1" id="KW-0677">Repeat</keyword>
<dbReference type="Pfam" id="PF12796">
    <property type="entry name" value="Ank_2"/>
    <property type="match status" value="1"/>
</dbReference>
<name>A0AAU7Q168_9RICK</name>
<sequence length="266" mass="29268">MTLTSEQWKEILDAVNLNEGDILEAIKENLKEKHKDTYQEWEGKDFNVNHLFYVSCTIDKEQYHAKLALLHIAAFNGRLGTVKYLVDDKKVSLDQKDNNGRTALHGAAFNGHLDIVKYFVDDKKVSLDQKDDNGETALHWAALKGYKDVVTTLLEKGANPLIKNKNGKTPRDLANDENIIQLLKEAEAKQMKAIISFASGIITSIIIGLTVTIGCSIAGVELPISIIAALVIGVIAGGITYSVSKPSDKLDKLDLEVANQQVPEKA</sequence>
<keyword evidence="4" id="KW-0812">Transmembrane</keyword>
<dbReference type="SMART" id="SM00248">
    <property type="entry name" value="ANK"/>
    <property type="match status" value="3"/>
</dbReference>
<dbReference type="PROSITE" id="PS50297">
    <property type="entry name" value="ANK_REP_REGION"/>
    <property type="match status" value="2"/>
</dbReference>
<evidence type="ECO:0000313" key="5">
    <source>
        <dbReference type="EMBL" id="XBS66662.1"/>
    </source>
</evidence>
<keyword evidence="4" id="KW-1133">Transmembrane helix</keyword>
<gene>
    <name evidence="5" type="ORF">ABLO99_05320</name>
</gene>
<dbReference type="PANTHER" id="PTHR24171:SF8">
    <property type="entry name" value="BRCA1-ASSOCIATED RING DOMAIN PROTEIN 1"/>
    <property type="match status" value="1"/>
</dbReference>
<dbReference type="GO" id="GO:0004842">
    <property type="term" value="F:ubiquitin-protein transferase activity"/>
    <property type="evidence" value="ECO:0007669"/>
    <property type="project" value="TreeGrafter"/>
</dbReference>
<dbReference type="PROSITE" id="PS50088">
    <property type="entry name" value="ANK_REPEAT"/>
    <property type="match status" value="2"/>
</dbReference>
<feature type="transmembrane region" description="Helical" evidence="4">
    <location>
        <begin position="193"/>
        <end position="220"/>
    </location>
</feature>
<keyword evidence="4" id="KW-0472">Membrane</keyword>
<dbReference type="AlphaFoldDB" id="A0AAU7Q168"/>
<reference evidence="5" key="1">
    <citation type="submission" date="2024-06" db="EMBL/GenBank/DDBJ databases">
        <authorList>
            <person name="Dussert Y."/>
            <person name="Peccoud J."/>
            <person name="Pigeault R."/>
        </authorList>
    </citation>
    <scope>NUCLEOTIDE SEQUENCE</scope>
    <source>
        <strain evidence="5">WArc</strain>
    </source>
</reference>
<dbReference type="Gene3D" id="1.25.40.20">
    <property type="entry name" value="Ankyrin repeat-containing domain"/>
    <property type="match status" value="2"/>
</dbReference>
<dbReference type="PANTHER" id="PTHR24171">
    <property type="entry name" value="ANKYRIN REPEAT DOMAIN-CONTAINING PROTEIN 39-RELATED"/>
    <property type="match status" value="1"/>
</dbReference>
<feature type="repeat" description="ANK" evidence="3">
    <location>
        <begin position="99"/>
        <end position="121"/>
    </location>
</feature>
<dbReference type="SUPFAM" id="SSF48403">
    <property type="entry name" value="Ankyrin repeat"/>
    <property type="match status" value="1"/>
</dbReference>
<dbReference type="InterPro" id="IPR036770">
    <property type="entry name" value="Ankyrin_rpt-contain_sf"/>
</dbReference>
<accession>A0AAU7Q168</accession>
<protein>
    <submittedName>
        <fullName evidence="5">Ankyrin repeat domain-containing protein</fullName>
    </submittedName>
</protein>
<dbReference type="InterPro" id="IPR002110">
    <property type="entry name" value="Ankyrin_rpt"/>
</dbReference>
<keyword evidence="2 3" id="KW-0040">ANK repeat</keyword>
<dbReference type="RefSeq" id="WP_349967099.1">
    <property type="nucleotide sequence ID" value="NZ_CP157942.1"/>
</dbReference>
<proteinExistence type="predicted"/>
<evidence type="ECO:0000256" key="3">
    <source>
        <dbReference type="PROSITE-ProRule" id="PRU00023"/>
    </source>
</evidence>
<evidence type="ECO:0000256" key="2">
    <source>
        <dbReference type="ARBA" id="ARBA00023043"/>
    </source>
</evidence>
<evidence type="ECO:0000256" key="1">
    <source>
        <dbReference type="ARBA" id="ARBA00022737"/>
    </source>
</evidence>